<reference evidence="1 2" key="1">
    <citation type="journal article" date="2016" name="Nat. Commun.">
        <title>Thousands of microbial genomes shed light on interconnected biogeochemical processes in an aquifer system.</title>
        <authorList>
            <person name="Anantharaman K."/>
            <person name="Brown C.T."/>
            <person name="Hug L.A."/>
            <person name="Sharon I."/>
            <person name="Castelle C.J."/>
            <person name="Probst A.J."/>
            <person name="Thomas B.C."/>
            <person name="Singh A."/>
            <person name="Wilkins M.J."/>
            <person name="Karaoz U."/>
            <person name="Brodie E.L."/>
            <person name="Williams K.H."/>
            <person name="Hubbard S.S."/>
            <person name="Banfield J.F."/>
        </authorList>
    </citation>
    <scope>NUCLEOTIDE SEQUENCE [LARGE SCALE GENOMIC DNA]</scope>
</reference>
<proteinExistence type="predicted"/>
<dbReference type="STRING" id="1798370.A2Z00_03705"/>
<dbReference type="Pfam" id="PF13177">
    <property type="entry name" value="DNA_pol3_delta2"/>
    <property type="match status" value="1"/>
</dbReference>
<comment type="caution">
    <text evidence="1">The sequence shown here is derived from an EMBL/GenBank/DDBJ whole genome shotgun (WGS) entry which is preliminary data.</text>
</comment>
<dbReference type="GO" id="GO:0006261">
    <property type="term" value="P:DNA-templated DNA replication"/>
    <property type="evidence" value="ECO:0007669"/>
    <property type="project" value="TreeGrafter"/>
</dbReference>
<dbReference type="InterPro" id="IPR050238">
    <property type="entry name" value="DNA_Rep/Repair_Clamp_Loader"/>
</dbReference>
<dbReference type="Proteomes" id="UP000177268">
    <property type="component" value="Unassembled WGS sequence"/>
</dbReference>
<dbReference type="PANTHER" id="PTHR11669">
    <property type="entry name" value="REPLICATION FACTOR C / DNA POLYMERASE III GAMMA-TAU SUBUNIT"/>
    <property type="match status" value="1"/>
</dbReference>
<dbReference type="PANTHER" id="PTHR11669:SF8">
    <property type="entry name" value="DNA POLYMERASE III SUBUNIT DELTA"/>
    <property type="match status" value="1"/>
</dbReference>
<protein>
    <submittedName>
        <fullName evidence="1">Uncharacterized protein</fullName>
    </submittedName>
</protein>
<gene>
    <name evidence="1" type="ORF">A2Z00_03705</name>
</gene>
<sequence>MHAYIITGGLAQERQKHITKMLYEWQIALPDTVILELVGSAIGIAEIRGFQKRLILKPYASPYTVGIVHHIDLLTPEAQNALLKTLEEPPPHTRIIGETDRIHALLPTIISRCDIITLKSEELFSQDALKEMQGILQKLLKQSPGARLQTLEAFEKTRDDAKAWVVLALAATRAMLLSSYTNVDTHTDRRTLTVLIRKLLIAQKQLYANVSPKLVLDHVFLP</sequence>
<dbReference type="InterPro" id="IPR027417">
    <property type="entry name" value="P-loop_NTPase"/>
</dbReference>
<evidence type="ECO:0000313" key="2">
    <source>
        <dbReference type="Proteomes" id="UP000177268"/>
    </source>
</evidence>
<dbReference type="Gene3D" id="3.40.50.300">
    <property type="entry name" value="P-loop containing nucleotide triphosphate hydrolases"/>
    <property type="match status" value="1"/>
</dbReference>
<evidence type="ECO:0000313" key="1">
    <source>
        <dbReference type="EMBL" id="OGG11017.1"/>
    </source>
</evidence>
<accession>A0A1F5ZFX3</accession>
<name>A0A1F5ZFX3_9BACT</name>
<dbReference type="AlphaFoldDB" id="A0A1F5ZFX3"/>
<dbReference type="SUPFAM" id="SSF52540">
    <property type="entry name" value="P-loop containing nucleoside triphosphate hydrolases"/>
    <property type="match status" value="1"/>
</dbReference>
<organism evidence="1 2">
    <name type="scientific">Candidatus Gottesmanbacteria bacterium RBG_13_45_10</name>
    <dbReference type="NCBI Taxonomy" id="1798370"/>
    <lineage>
        <taxon>Bacteria</taxon>
        <taxon>Candidatus Gottesmaniibacteriota</taxon>
    </lineage>
</organism>
<dbReference type="EMBL" id="MFIZ01000038">
    <property type="protein sequence ID" value="OGG11017.1"/>
    <property type="molecule type" value="Genomic_DNA"/>
</dbReference>